<reference evidence="1 2" key="1">
    <citation type="submission" date="2018-12" db="EMBL/GenBank/DDBJ databases">
        <authorList>
            <consortium name="Pathogen Informatics"/>
        </authorList>
    </citation>
    <scope>NUCLEOTIDE SEQUENCE [LARGE SCALE GENOMIC DNA]</scope>
    <source>
        <strain evidence="1 2">NCTC10047</strain>
    </source>
</reference>
<dbReference type="EMBL" id="LR134156">
    <property type="protein sequence ID" value="VEA77066.1"/>
    <property type="molecule type" value="Genomic_DNA"/>
</dbReference>
<gene>
    <name evidence="1" type="ORF">NCTC10047_02973</name>
</gene>
<proteinExistence type="predicted"/>
<accession>A0A447R469</accession>
<name>A0A447R469_SALER</name>
<sequence length="245" mass="27900">MIIGEVSDVYVLLQPRLYTFYECYFFWLIKKVKLMKLSVTLAFFGYMMVSSMAQASDINMWREPKPVVKEGKYYSLIVDRGELQKAVKSSNNNYLFSEKGAGVKPLVLIGSPVEISEFMLQNKTRGIENHIKDLPDIYMGVTKYKPKQRFTGLFPLQDILTQTVDQVSKFVPGSDITDAAGIPSDLKALQQAILAMKQKDKTSNNMLYVKFSYLPEDGMVKVGSKTVSFGRILEKMQQSNRALRR</sequence>
<dbReference type="AlphaFoldDB" id="A0A447R469"/>
<dbReference type="Proteomes" id="UP000275676">
    <property type="component" value="Chromosome"/>
</dbReference>
<organism evidence="1 2">
    <name type="scientific">Salmonella enterica subsp. arizonae</name>
    <dbReference type="NCBI Taxonomy" id="59203"/>
    <lineage>
        <taxon>Bacteria</taxon>
        <taxon>Pseudomonadati</taxon>
        <taxon>Pseudomonadota</taxon>
        <taxon>Gammaproteobacteria</taxon>
        <taxon>Enterobacterales</taxon>
        <taxon>Enterobacteriaceae</taxon>
        <taxon>Salmonella</taxon>
    </lineage>
</organism>
<protein>
    <submittedName>
        <fullName evidence="1">Uncharacterized protein</fullName>
    </submittedName>
</protein>
<evidence type="ECO:0000313" key="2">
    <source>
        <dbReference type="Proteomes" id="UP000275676"/>
    </source>
</evidence>
<evidence type="ECO:0000313" key="1">
    <source>
        <dbReference type="EMBL" id="VEA77066.1"/>
    </source>
</evidence>